<sequence>MLTSLKLRATRKLSPPINRAMPGLLRYGPWVSMILCFIVLSIIATKITITYVASNFSSAVSMDLVASANSGDDLVGVYLAQLLLLANVWDLDLDAQTMSVHWSVIGACGAAYTFSGNNSCQQNGLSVPMNLYINLVPTSSWQTTAPTGQYDPESILQPPPTYYLAGRQSIPTSEWDTILPLDQFLPYTKDRSSSTLYYPFETLNSYVSMLALNPTDNSTIPIANVRGYGTVVNWVGLAVFQTTTPPGEEPQYALNLIQQRQLPVKAFVIVIVITNWIMSLTVLWMTIIVLFRQHIDSGLLLASTTILFAIPQIRASMPDAPPFGAFIDIGGYFLNVCLVSCCTSILLLTQLRYRYEPPTTTNSGPVEAAGKDDYQLLPLQRDPVSVPEE</sequence>
<dbReference type="EMBL" id="MU266354">
    <property type="protein sequence ID" value="KAH7928318.1"/>
    <property type="molecule type" value="Genomic_DNA"/>
</dbReference>
<organism evidence="1 2">
    <name type="scientific">Leucogyrophana mollusca</name>
    <dbReference type="NCBI Taxonomy" id="85980"/>
    <lineage>
        <taxon>Eukaryota</taxon>
        <taxon>Fungi</taxon>
        <taxon>Dikarya</taxon>
        <taxon>Basidiomycota</taxon>
        <taxon>Agaricomycotina</taxon>
        <taxon>Agaricomycetes</taxon>
        <taxon>Agaricomycetidae</taxon>
        <taxon>Boletales</taxon>
        <taxon>Boletales incertae sedis</taxon>
        <taxon>Leucogyrophana</taxon>
    </lineage>
</organism>
<accession>A0ACB8BTX8</accession>
<dbReference type="Proteomes" id="UP000790709">
    <property type="component" value="Unassembled WGS sequence"/>
</dbReference>
<protein>
    <submittedName>
        <fullName evidence="1">Uncharacterized protein</fullName>
    </submittedName>
</protein>
<name>A0ACB8BTX8_9AGAM</name>
<reference evidence="1" key="1">
    <citation type="journal article" date="2021" name="New Phytol.">
        <title>Evolutionary innovations through gain and loss of genes in the ectomycorrhizal Boletales.</title>
        <authorList>
            <person name="Wu G."/>
            <person name="Miyauchi S."/>
            <person name="Morin E."/>
            <person name="Kuo A."/>
            <person name="Drula E."/>
            <person name="Varga T."/>
            <person name="Kohler A."/>
            <person name="Feng B."/>
            <person name="Cao Y."/>
            <person name="Lipzen A."/>
            <person name="Daum C."/>
            <person name="Hundley H."/>
            <person name="Pangilinan J."/>
            <person name="Johnson J."/>
            <person name="Barry K."/>
            <person name="LaButti K."/>
            <person name="Ng V."/>
            <person name="Ahrendt S."/>
            <person name="Min B."/>
            <person name="Choi I.G."/>
            <person name="Park H."/>
            <person name="Plett J.M."/>
            <person name="Magnuson J."/>
            <person name="Spatafora J.W."/>
            <person name="Nagy L.G."/>
            <person name="Henrissat B."/>
            <person name="Grigoriev I.V."/>
            <person name="Yang Z.L."/>
            <person name="Xu J."/>
            <person name="Martin F.M."/>
        </authorList>
    </citation>
    <scope>NUCLEOTIDE SEQUENCE</scope>
    <source>
        <strain evidence="1">KUC20120723A-06</strain>
    </source>
</reference>
<evidence type="ECO:0000313" key="1">
    <source>
        <dbReference type="EMBL" id="KAH7928318.1"/>
    </source>
</evidence>
<gene>
    <name evidence="1" type="ORF">BV22DRAFT_1059079</name>
</gene>
<keyword evidence="2" id="KW-1185">Reference proteome</keyword>
<proteinExistence type="predicted"/>
<evidence type="ECO:0000313" key="2">
    <source>
        <dbReference type="Proteomes" id="UP000790709"/>
    </source>
</evidence>
<comment type="caution">
    <text evidence="1">The sequence shown here is derived from an EMBL/GenBank/DDBJ whole genome shotgun (WGS) entry which is preliminary data.</text>
</comment>